<dbReference type="Proteomes" id="UP000824259">
    <property type="component" value="Unassembled WGS sequence"/>
</dbReference>
<keyword evidence="2" id="KW-1003">Cell membrane</keyword>
<evidence type="ECO:0000256" key="3">
    <source>
        <dbReference type="ARBA" id="ARBA00022692"/>
    </source>
</evidence>
<dbReference type="Pfam" id="PF03788">
    <property type="entry name" value="LrgA"/>
    <property type="match status" value="1"/>
</dbReference>
<accession>A0A9D2L392</accession>
<dbReference type="AlphaFoldDB" id="A0A9D2L392"/>
<comment type="subcellular location">
    <subcellularLocation>
        <location evidence="1">Cell membrane</location>
        <topology evidence="1">Multi-pass membrane protein</topology>
    </subcellularLocation>
</comment>
<dbReference type="InterPro" id="IPR005538">
    <property type="entry name" value="LrgA/CidA"/>
</dbReference>
<evidence type="ECO:0000256" key="2">
    <source>
        <dbReference type="ARBA" id="ARBA00022475"/>
    </source>
</evidence>
<reference evidence="7" key="2">
    <citation type="submission" date="2021-04" db="EMBL/GenBank/DDBJ databases">
        <authorList>
            <person name="Gilroy R."/>
        </authorList>
    </citation>
    <scope>NUCLEOTIDE SEQUENCE</scope>
    <source>
        <strain evidence="7">CHK169-11906</strain>
    </source>
</reference>
<dbReference type="EMBL" id="DWYR01000009">
    <property type="protein sequence ID" value="HJA98587.1"/>
    <property type="molecule type" value="Genomic_DNA"/>
</dbReference>
<feature type="transmembrane region" description="Helical" evidence="6">
    <location>
        <begin position="55"/>
        <end position="76"/>
    </location>
</feature>
<gene>
    <name evidence="7" type="ORF">H9779_03180</name>
</gene>
<dbReference type="PANTHER" id="PTHR33931:SF5">
    <property type="entry name" value="UPF0299 MEMBRANE PROTEIN YOHJ"/>
    <property type="match status" value="1"/>
</dbReference>
<feature type="transmembrane region" description="Helical" evidence="6">
    <location>
        <begin position="82"/>
        <end position="104"/>
    </location>
</feature>
<comment type="caution">
    <text evidence="7">The sequence shown here is derived from an EMBL/GenBank/DDBJ whole genome shotgun (WGS) entry which is preliminary data.</text>
</comment>
<evidence type="ECO:0000256" key="5">
    <source>
        <dbReference type="ARBA" id="ARBA00023136"/>
    </source>
</evidence>
<organism evidence="7 8">
    <name type="scientific">Candidatus Alistipes avicola</name>
    <dbReference type="NCBI Taxonomy" id="2838432"/>
    <lineage>
        <taxon>Bacteria</taxon>
        <taxon>Pseudomonadati</taxon>
        <taxon>Bacteroidota</taxon>
        <taxon>Bacteroidia</taxon>
        <taxon>Bacteroidales</taxon>
        <taxon>Rikenellaceae</taxon>
        <taxon>Alistipes</taxon>
    </lineage>
</organism>
<evidence type="ECO:0000313" key="8">
    <source>
        <dbReference type="Proteomes" id="UP000824259"/>
    </source>
</evidence>
<evidence type="ECO:0000256" key="6">
    <source>
        <dbReference type="SAM" id="Phobius"/>
    </source>
</evidence>
<reference evidence="7" key="1">
    <citation type="journal article" date="2021" name="PeerJ">
        <title>Extensive microbial diversity within the chicken gut microbiome revealed by metagenomics and culture.</title>
        <authorList>
            <person name="Gilroy R."/>
            <person name="Ravi A."/>
            <person name="Getino M."/>
            <person name="Pursley I."/>
            <person name="Horton D.L."/>
            <person name="Alikhan N.F."/>
            <person name="Baker D."/>
            <person name="Gharbi K."/>
            <person name="Hall N."/>
            <person name="Watson M."/>
            <person name="Adriaenssens E.M."/>
            <person name="Foster-Nyarko E."/>
            <person name="Jarju S."/>
            <person name="Secka A."/>
            <person name="Antonio M."/>
            <person name="Oren A."/>
            <person name="Chaudhuri R.R."/>
            <person name="La Ragione R."/>
            <person name="Hildebrand F."/>
            <person name="Pallen M.J."/>
        </authorList>
    </citation>
    <scope>NUCLEOTIDE SEQUENCE</scope>
    <source>
        <strain evidence="7">CHK169-11906</strain>
    </source>
</reference>
<feature type="transmembrane region" description="Helical" evidence="6">
    <location>
        <begin position="24"/>
        <end position="43"/>
    </location>
</feature>
<evidence type="ECO:0000256" key="4">
    <source>
        <dbReference type="ARBA" id="ARBA00022989"/>
    </source>
</evidence>
<dbReference type="GO" id="GO:0005886">
    <property type="term" value="C:plasma membrane"/>
    <property type="evidence" value="ECO:0007669"/>
    <property type="project" value="UniProtKB-SubCell"/>
</dbReference>
<proteinExistence type="predicted"/>
<keyword evidence="4 6" id="KW-1133">Transmembrane helix</keyword>
<name>A0A9D2L392_9BACT</name>
<sequence>MLGLFYILLCWAIGQGISMLANGYLPGSIIGMMLLFVALRLRIIKAESVRPIARFLLGSMALFFIPYGVGLMVSYQVLLDNLWAIIVSGVVSTVLVVVCVGRVFQRLNKKERV</sequence>
<dbReference type="PANTHER" id="PTHR33931">
    <property type="entry name" value="HOLIN-LIKE PROTEIN CIDA-RELATED"/>
    <property type="match status" value="1"/>
</dbReference>
<evidence type="ECO:0000313" key="7">
    <source>
        <dbReference type="EMBL" id="HJA98587.1"/>
    </source>
</evidence>
<evidence type="ECO:0000256" key="1">
    <source>
        <dbReference type="ARBA" id="ARBA00004651"/>
    </source>
</evidence>
<protein>
    <submittedName>
        <fullName evidence="7">CidA/LrgA family protein</fullName>
    </submittedName>
</protein>
<keyword evidence="5 6" id="KW-0472">Membrane</keyword>
<keyword evidence="3 6" id="KW-0812">Transmembrane</keyword>